<proteinExistence type="predicted"/>
<gene>
    <name evidence="2" type="ORF">GSLYS_00006459001</name>
</gene>
<dbReference type="EMBL" id="CAXITT010000115">
    <property type="protein sequence ID" value="CAL1532380.1"/>
    <property type="molecule type" value="Genomic_DNA"/>
</dbReference>
<dbReference type="Proteomes" id="UP001497497">
    <property type="component" value="Unassembled WGS sequence"/>
</dbReference>
<comment type="caution">
    <text evidence="2">The sequence shown here is derived from an EMBL/GenBank/DDBJ whole genome shotgun (WGS) entry which is preliminary data.</text>
</comment>
<feature type="compositionally biased region" description="Basic and acidic residues" evidence="1">
    <location>
        <begin position="108"/>
        <end position="120"/>
    </location>
</feature>
<protein>
    <submittedName>
        <fullName evidence="2">Uncharacterized protein</fullName>
    </submittedName>
</protein>
<feature type="non-terminal residue" evidence="2">
    <location>
        <position position="1"/>
    </location>
</feature>
<name>A0AAV2HHY5_LYMST</name>
<feature type="region of interest" description="Disordered" evidence="1">
    <location>
        <begin position="36"/>
        <end position="59"/>
    </location>
</feature>
<feature type="non-terminal residue" evidence="2">
    <location>
        <position position="144"/>
    </location>
</feature>
<dbReference type="AlphaFoldDB" id="A0AAV2HHY5"/>
<reference evidence="2 3" key="1">
    <citation type="submission" date="2024-04" db="EMBL/GenBank/DDBJ databases">
        <authorList>
            <consortium name="Genoscope - CEA"/>
            <person name="William W."/>
        </authorList>
    </citation>
    <scope>NUCLEOTIDE SEQUENCE [LARGE SCALE GENOMIC DNA]</scope>
</reference>
<evidence type="ECO:0000256" key="1">
    <source>
        <dbReference type="SAM" id="MobiDB-lite"/>
    </source>
</evidence>
<sequence length="144" mass="15607">ETEPAYFSPFKFYPTYPSTPTPLDKDCEKLYLTNQDHTSSLSHYKPQTRYNDVPSNTEHLTNTARSYSCFDRCEPTTAKNSEGGKNLASSNTAGNHPGGVTGTGNAKPKSEITDDRDSKSSKSHGTGSVVPKQEPVSEPSGKST</sequence>
<evidence type="ECO:0000313" key="3">
    <source>
        <dbReference type="Proteomes" id="UP001497497"/>
    </source>
</evidence>
<evidence type="ECO:0000313" key="2">
    <source>
        <dbReference type="EMBL" id="CAL1532380.1"/>
    </source>
</evidence>
<organism evidence="2 3">
    <name type="scientific">Lymnaea stagnalis</name>
    <name type="common">Great pond snail</name>
    <name type="synonym">Helix stagnalis</name>
    <dbReference type="NCBI Taxonomy" id="6523"/>
    <lineage>
        <taxon>Eukaryota</taxon>
        <taxon>Metazoa</taxon>
        <taxon>Spiralia</taxon>
        <taxon>Lophotrochozoa</taxon>
        <taxon>Mollusca</taxon>
        <taxon>Gastropoda</taxon>
        <taxon>Heterobranchia</taxon>
        <taxon>Euthyneura</taxon>
        <taxon>Panpulmonata</taxon>
        <taxon>Hygrophila</taxon>
        <taxon>Lymnaeoidea</taxon>
        <taxon>Lymnaeidae</taxon>
        <taxon>Lymnaea</taxon>
    </lineage>
</organism>
<keyword evidence="3" id="KW-1185">Reference proteome</keyword>
<feature type="region of interest" description="Disordered" evidence="1">
    <location>
        <begin position="73"/>
        <end position="144"/>
    </location>
</feature>
<feature type="compositionally biased region" description="Polar residues" evidence="1">
    <location>
        <begin position="48"/>
        <end position="59"/>
    </location>
</feature>
<accession>A0AAV2HHY5</accession>